<sequence length="46" mass="5148">MCIATVSDYLLRAARKSDEMLEPYEGKLSRTVLREEGGSNTTNLLD</sequence>
<evidence type="ECO:0000313" key="2">
    <source>
        <dbReference type="Proteomes" id="UP000273973"/>
    </source>
</evidence>
<organism evidence="1 2">
    <name type="scientific">Streptococcus suis</name>
    <dbReference type="NCBI Taxonomy" id="1307"/>
    <lineage>
        <taxon>Bacteria</taxon>
        <taxon>Bacillati</taxon>
        <taxon>Bacillota</taxon>
        <taxon>Bacilli</taxon>
        <taxon>Lactobacillales</taxon>
        <taxon>Streptococcaceae</taxon>
        <taxon>Streptococcus</taxon>
    </lineage>
</organism>
<gene>
    <name evidence="1" type="ORF">EJA00_12160</name>
</gene>
<dbReference type="EMBL" id="RSDG01000169">
    <property type="protein sequence ID" value="RRR39866.1"/>
    <property type="molecule type" value="Genomic_DNA"/>
</dbReference>
<dbReference type="AlphaFoldDB" id="A0A3R8R512"/>
<feature type="non-terminal residue" evidence="1">
    <location>
        <position position="46"/>
    </location>
</feature>
<accession>A0A3R8R512</accession>
<protein>
    <submittedName>
        <fullName evidence="1">Conjugal transfer protein</fullName>
    </submittedName>
</protein>
<comment type="caution">
    <text evidence="1">The sequence shown here is derived from an EMBL/GenBank/DDBJ whole genome shotgun (WGS) entry which is preliminary data.</text>
</comment>
<proteinExistence type="predicted"/>
<evidence type="ECO:0000313" key="1">
    <source>
        <dbReference type="EMBL" id="RRR39866.1"/>
    </source>
</evidence>
<reference evidence="1 2" key="1">
    <citation type="submission" date="2018-11" db="EMBL/GenBank/DDBJ databases">
        <authorList>
            <person name="Stevens M.J."/>
            <person name="Cernela N."/>
            <person name="Spoerry Serrano N."/>
            <person name="Schmitt S."/>
            <person name="Schrenzel J."/>
            <person name="Stephan R."/>
        </authorList>
    </citation>
    <scope>NUCLEOTIDE SEQUENCE [LARGE SCALE GENOMIC DNA]</scope>
    <source>
        <strain evidence="1 2">SS1014</strain>
    </source>
</reference>
<name>A0A3R8R512_STRSU</name>
<dbReference type="Proteomes" id="UP000273973">
    <property type="component" value="Unassembled WGS sequence"/>
</dbReference>
<reference evidence="1 2" key="2">
    <citation type="submission" date="2018-12" db="EMBL/GenBank/DDBJ databases">
        <title>Whole-genome sequences of fifteen clinical Streptococcus suis strains isolated from pigs between 2006 and 2018.</title>
        <authorList>
            <person name="Stevens M.J.A."/>
            <person name="Cernela N."/>
            <person name="Spoerry Serrano N."/>
            <person name="Schmitt S."/>
            <person name="Schrenzel J."/>
            <person name="Stephan R."/>
        </authorList>
    </citation>
    <scope>NUCLEOTIDE SEQUENCE [LARGE SCALE GENOMIC DNA]</scope>
    <source>
        <strain evidence="1 2">SS1014</strain>
    </source>
</reference>